<dbReference type="InterPro" id="IPR043854">
    <property type="entry name" value="DUF5816"/>
</dbReference>
<evidence type="ECO:0000259" key="3">
    <source>
        <dbReference type="PROSITE" id="PS51186"/>
    </source>
</evidence>
<accession>A0A1H8PA84</accession>
<reference evidence="5" key="1">
    <citation type="submission" date="2016-10" db="EMBL/GenBank/DDBJ databases">
        <authorList>
            <person name="Varghese N."/>
            <person name="Submissions S."/>
        </authorList>
    </citation>
    <scope>NUCLEOTIDE SEQUENCE [LARGE SCALE GENOMIC DNA]</scope>
    <source>
        <strain evidence="5">CGMCC 1.10121</strain>
    </source>
</reference>
<evidence type="ECO:0000256" key="1">
    <source>
        <dbReference type="ARBA" id="ARBA00022679"/>
    </source>
</evidence>
<dbReference type="Pfam" id="PF19133">
    <property type="entry name" value="DUF5816"/>
    <property type="match status" value="1"/>
</dbReference>
<dbReference type="CDD" id="cd04301">
    <property type="entry name" value="NAT_SF"/>
    <property type="match status" value="1"/>
</dbReference>
<dbReference type="InterPro" id="IPR016181">
    <property type="entry name" value="Acyl_CoA_acyltransferase"/>
</dbReference>
<dbReference type="GO" id="GO:0005840">
    <property type="term" value="C:ribosome"/>
    <property type="evidence" value="ECO:0007669"/>
    <property type="project" value="UniProtKB-KW"/>
</dbReference>
<dbReference type="OrthoDB" id="125295at2157"/>
<keyword evidence="5" id="KW-1185">Reference proteome</keyword>
<dbReference type="PANTHER" id="PTHR43877:SF2">
    <property type="entry name" value="AMINOALKYLPHOSPHONATE N-ACETYLTRANSFERASE-RELATED"/>
    <property type="match status" value="1"/>
</dbReference>
<dbReference type="RefSeq" id="WP_089821268.1">
    <property type="nucleotide sequence ID" value="NZ_FODV01000002.1"/>
</dbReference>
<keyword evidence="4" id="KW-0689">Ribosomal protein</keyword>
<organism evidence="4 5">
    <name type="scientific">Halogranum amylolyticum</name>
    <dbReference type="NCBI Taxonomy" id="660520"/>
    <lineage>
        <taxon>Archaea</taxon>
        <taxon>Methanobacteriati</taxon>
        <taxon>Methanobacteriota</taxon>
        <taxon>Stenosarchaea group</taxon>
        <taxon>Halobacteria</taxon>
        <taxon>Halobacteriales</taxon>
        <taxon>Haloferacaceae</taxon>
    </lineage>
</organism>
<keyword evidence="4" id="KW-0687">Ribonucleoprotein</keyword>
<protein>
    <submittedName>
        <fullName evidence="4">Ribosomal protein S18 acetylase RimI</fullName>
    </submittedName>
</protein>
<dbReference type="Proteomes" id="UP000199126">
    <property type="component" value="Unassembled WGS sequence"/>
</dbReference>
<evidence type="ECO:0000313" key="4">
    <source>
        <dbReference type="EMBL" id="SEO38644.1"/>
    </source>
</evidence>
<dbReference type="EMBL" id="FODV01000002">
    <property type="protein sequence ID" value="SEO38644.1"/>
    <property type="molecule type" value="Genomic_DNA"/>
</dbReference>
<feature type="domain" description="N-acetyltransferase" evidence="3">
    <location>
        <begin position="1"/>
        <end position="161"/>
    </location>
</feature>
<dbReference type="GO" id="GO:0016747">
    <property type="term" value="F:acyltransferase activity, transferring groups other than amino-acyl groups"/>
    <property type="evidence" value="ECO:0007669"/>
    <property type="project" value="InterPro"/>
</dbReference>
<dbReference type="SUPFAM" id="SSF55729">
    <property type="entry name" value="Acyl-CoA N-acyltransferases (Nat)"/>
    <property type="match status" value="1"/>
</dbReference>
<dbReference type="InterPro" id="IPR050832">
    <property type="entry name" value="Bact_Acetyltransf"/>
</dbReference>
<evidence type="ECO:0000313" key="5">
    <source>
        <dbReference type="Proteomes" id="UP000199126"/>
    </source>
</evidence>
<evidence type="ECO:0000256" key="2">
    <source>
        <dbReference type="ARBA" id="ARBA00023315"/>
    </source>
</evidence>
<keyword evidence="2" id="KW-0012">Acyltransferase</keyword>
<dbReference type="PROSITE" id="PS51186">
    <property type="entry name" value="GNAT"/>
    <property type="match status" value="1"/>
</dbReference>
<dbReference type="AlphaFoldDB" id="A0A1H8PA84"/>
<name>A0A1H8PA84_9EURY</name>
<dbReference type="InterPro" id="IPR000182">
    <property type="entry name" value="GNAT_dom"/>
</dbReference>
<proteinExistence type="predicted"/>
<keyword evidence="1" id="KW-0808">Transferase</keyword>
<sequence length="250" mass="27920">MEIREATTDDIDSIRQVARDSLMESYSHALDESVIDESVEEWYGEELSGEFDREDAVYLVADDDGAVVAFSQSYLRGQEGTTGEINWLHVSPAARGEGLGARLLTRTEEILVDRGATRLTGKVLTVNKGGAEFYEGHGYEEGDTRKVDLGAESFNERTYLKFPGAEGEPRAPLDPRQIDDTTVYVAFDESDRGSVAPLYVAYLDENRAERYGYFCGHCESFEVSMDAMGRVVCNDCGNKRRPSRWDASYL</sequence>
<dbReference type="Pfam" id="PF00583">
    <property type="entry name" value="Acetyltransf_1"/>
    <property type="match status" value="1"/>
</dbReference>
<dbReference type="Gene3D" id="3.40.630.30">
    <property type="match status" value="1"/>
</dbReference>
<gene>
    <name evidence="4" type="ORF">SAMN04487948_102172</name>
</gene>
<dbReference type="PANTHER" id="PTHR43877">
    <property type="entry name" value="AMINOALKYLPHOSPHONATE N-ACETYLTRANSFERASE-RELATED-RELATED"/>
    <property type="match status" value="1"/>
</dbReference>